<evidence type="ECO:0000313" key="9">
    <source>
        <dbReference type="Proteomes" id="UP000294338"/>
    </source>
</evidence>
<keyword evidence="1 5" id="KW-0489">Methyltransferase</keyword>
<dbReference type="PANTHER" id="PTHR18895">
    <property type="entry name" value="HEMK METHYLTRANSFERASE"/>
    <property type="match status" value="1"/>
</dbReference>
<dbReference type="GO" id="GO:0102559">
    <property type="term" value="F:peptide chain release factor N(5)-glutamine methyltransferase activity"/>
    <property type="evidence" value="ECO:0007669"/>
    <property type="project" value="UniProtKB-EC"/>
</dbReference>
<organism evidence="8 9">
    <name type="scientific">Candidatus Erwinia haradaeae</name>
    <dbReference type="NCBI Taxonomy" id="1922217"/>
    <lineage>
        <taxon>Bacteria</taxon>
        <taxon>Pseudomonadati</taxon>
        <taxon>Pseudomonadota</taxon>
        <taxon>Gammaproteobacteria</taxon>
        <taxon>Enterobacterales</taxon>
        <taxon>Erwiniaceae</taxon>
        <taxon>Erwinia</taxon>
    </lineage>
</organism>
<reference evidence="8 9" key="1">
    <citation type="submission" date="2019-02" db="EMBL/GenBank/DDBJ databases">
        <authorList>
            <person name="Manzano-Marin A."/>
            <person name="Manzano-Marin A."/>
        </authorList>
    </citation>
    <scope>NUCLEOTIDE SEQUENCE [LARGE SCALE GENOMIC DNA]</scope>
    <source>
        <strain evidence="8 9">ErCisplendens/pseudotsugae</strain>
    </source>
</reference>
<comment type="catalytic activity">
    <reaction evidence="4 5">
        <text>L-glutaminyl-[peptide chain release factor] + S-adenosyl-L-methionine = N(5)-methyl-L-glutaminyl-[peptide chain release factor] + S-adenosyl-L-homocysteine + H(+)</text>
        <dbReference type="Rhea" id="RHEA:42896"/>
        <dbReference type="Rhea" id="RHEA-COMP:10271"/>
        <dbReference type="Rhea" id="RHEA-COMP:10272"/>
        <dbReference type="ChEBI" id="CHEBI:15378"/>
        <dbReference type="ChEBI" id="CHEBI:30011"/>
        <dbReference type="ChEBI" id="CHEBI:57856"/>
        <dbReference type="ChEBI" id="CHEBI:59789"/>
        <dbReference type="ChEBI" id="CHEBI:61891"/>
        <dbReference type="EC" id="2.1.1.297"/>
    </reaction>
</comment>
<dbReference type="Pfam" id="PF13847">
    <property type="entry name" value="Methyltransf_31"/>
    <property type="match status" value="1"/>
</dbReference>
<feature type="binding site" evidence="5">
    <location>
        <position position="140"/>
    </location>
    <ligand>
        <name>S-adenosyl-L-methionine</name>
        <dbReference type="ChEBI" id="CHEBI:59789"/>
    </ligand>
</feature>
<evidence type="ECO:0000259" key="6">
    <source>
        <dbReference type="Pfam" id="PF13847"/>
    </source>
</evidence>
<evidence type="ECO:0000313" key="8">
    <source>
        <dbReference type="EMBL" id="VFP80537.1"/>
    </source>
</evidence>
<dbReference type="EC" id="2.1.1.297" evidence="5"/>
<dbReference type="Gene3D" id="1.10.8.10">
    <property type="entry name" value="DNA helicase RuvA subunit, C-terminal domain"/>
    <property type="match status" value="1"/>
</dbReference>
<dbReference type="CDD" id="cd02440">
    <property type="entry name" value="AdoMet_MTases"/>
    <property type="match status" value="1"/>
</dbReference>
<dbReference type="NCBIfam" id="TIGR00536">
    <property type="entry name" value="hemK_fam"/>
    <property type="match status" value="1"/>
</dbReference>
<sequence length="276" mass="31230">MKIREWMKIAIKQLQHNEHPHRDAEILLGFVTGKARSWLIGFDDSILSSCSLLKLEKLLVRRSSGEPIAYLTKKREFWSLSLHLTSEVMIPRPDSEILVEQALTHLPSKGCHILDLGTGSGAIALAIASERIDCSVLGVDYIYSTVRLAKYNARRLGLKNATFILGRWFSTIKDRKFTMIVSNPPYIDITDQHLLEGDLRFEPKHALVSGDSGLSDIRLIITESGKYLIPGGWLLLEHGWKQANIIRRIMNENQFCEISTFQDYGGNDRVTLGRSL</sequence>
<feature type="binding site" evidence="5">
    <location>
        <begin position="183"/>
        <end position="186"/>
    </location>
    <ligand>
        <name>substrate</name>
    </ligand>
</feature>
<keyword evidence="3 5" id="KW-0949">S-adenosyl-L-methionine</keyword>
<dbReference type="PANTHER" id="PTHR18895:SF74">
    <property type="entry name" value="MTRF1L RELEASE FACTOR GLUTAMINE METHYLTRANSFERASE"/>
    <property type="match status" value="1"/>
</dbReference>
<dbReference type="AlphaFoldDB" id="A0A451D4N2"/>
<dbReference type="EMBL" id="LR217705">
    <property type="protein sequence ID" value="VFP80537.1"/>
    <property type="molecule type" value="Genomic_DNA"/>
</dbReference>
<evidence type="ECO:0000256" key="3">
    <source>
        <dbReference type="ARBA" id="ARBA00022691"/>
    </source>
</evidence>
<evidence type="ECO:0000256" key="2">
    <source>
        <dbReference type="ARBA" id="ARBA00022679"/>
    </source>
</evidence>
<dbReference type="InterPro" id="IPR004556">
    <property type="entry name" value="HemK-like"/>
</dbReference>
<dbReference type="NCBIfam" id="TIGR03534">
    <property type="entry name" value="RF_mod_PrmC"/>
    <property type="match status" value="1"/>
</dbReference>
<dbReference type="InterPro" id="IPR025714">
    <property type="entry name" value="Methyltranfer_dom"/>
</dbReference>
<proteinExistence type="inferred from homology"/>
<dbReference type="Pfam" id="PF17827">
    <property type="entry name" value="PrmC_N"/>
    <property type="match status" value="1"/>
</dbReference>
<feature type="domain" description="Methyltransferase" evidence="6">
    <location>
        <begin position="108"/>
        <end position="255"/>
    </location>
</feature>
<evidence type="ECO:0000256" key="4">
    <source>
        <dbReference type="ARBA" id="ARBA00048391"/>
    </source>
</evidence>
<dbReference type="GO" id="GO:0003676">
    <property type="term" value="F:nucleic acid binding"/>
    <property type="evidence" value="ECO:0007669"/>
    <property type="project" value="InterPro"/>
</dbReference>
<dbReference type="InterPro" id="IPR029063">
    <property type="entry name" value="SAM-dependent_MTases_sf"/>
</dbReference>
<dbReference type="InterPro" id="IPR019874">
    <property type="entry name" value="RF_methyltr_PrmC"/>
</dbReference>
<keyword evidence="2 5" id="KW-0808">Transferase</keyword>
<dbReference type="SUPFAM" id="SSF53335">
    <property type="entry name" value="S-adenosyl-L-methionine-dependent methyltransferases"/>
    <property type="match status" value="1"/>
</dbReference>
<protein>
    <recommendedName>
        <fullName evidence="5">Release factor glutamine methyltransferase</fullName>
        <shortName evidence="5">RF MTase</shortName>
        <ecNumber evidence="5">2.1.1.297</ecNumber>
    </recommendedName>
    <alternativeName>
        <fullName evidence="5">N5-glutamine methyltransferase PrmC</fullName>
    </alternativeName>
    <alternativeName>
        <fullName evidence="5">Protein-(glutamine-N5) MTase PrmC</fullName>
    </alternativeName>
    <alternativeName>
        <fullName evidence="5">Protein-glutamine N-methyltransferase PrmC</fullName>
    </alternativeName>
</protein>
<evidence type="ECO:0000259" key="7">
    <source>
        <dbReference type="Pfam" id="PF17827"/>
    </source>
</evidence>
<dbReference type="InterPro" id="IPR050320">
    <property type="entry name" value="N5-glutamine_MTase"/>
</dbReference>
<dbReference type="InterPro" id="IPR040758">
    <property type="entry name" value="PrmC_N"/>
</dbReference>
<dbReference type="Gene3D" id="3.40.50.150">
    <property type="entry name" value="Vaccinia Virus protein VP39"/>
    <property type="match status" value="1"/>
</dbReference>
<feature type="domain" description="Release factor glutamine methyltransferase N-terminal" evidence="7">
    <location>
        <begin position="5"/>
        <end position="72"/>
    </location>
</feature>
<evidence type="ECO:0000256" key="5">
    <source>
        <dbReference type="HAMAP-Rule" id="MF_02126"/>
    </source>
</evidence>
<dbReference type="InterPro" id="IPR002052">
    <property type="entry name" value="DNA_methylase_N6_adenine_CS"/>
</dbReference>
<accession>A0A451D4N2</accession>
<feature type="binding site" evidence="5">
    <location>
        <position position="168"/>
    </location>
    <ligand>
        <name>S-adenosyl-L-methionine</name>
        <dbReference type="ChEBI" id="CHEBI:59789"/>
    </ligand>
</feature>
<dbReference type="Proteomes" id="UP000294338">
    <property type="component" value="Chromosome 1"/>
</dbReference>
<comment type="similarity">
    <text evidence="5">Belongs to the protein N5-glutamine methyltransferase family. PrmC subfamily.</text>
</comment>
<gene>
    <name evidence="5 8" type="primary">prmC</name>
    <name evidence="8" type="ORF">ERCISPPS3390_406</name>
</gene>
<dbReference type="HAMAP" id="MF_02126">
    <property type="entry name" value="RF_methyltr_PrmC"/>
    <property type="match status" value="1"/>
</dbReference>
<dbReference type="FunFam" id="3.40.50.150:FF:000053">
    <property type="entry name" value="Release factor glutamine methyltransferase"/>
    <property type="match status" value="1"/>
</dbReference>
<feature type="binding site" evidence="5">
    <location>
        <begin position="117"/>
        <end position="121"/>
    </location>
    <ligand>
        <name>S-adenosyl-L-methionine</name>
        <dbReference type="ChEBI" id="CHEBI:59789"/>
    </ligand>
</feature>
<dbReference type="RefSeq" id="WP_197095176.1">
    <property type="nucleotide sequence ID" value="NZ_LR217705.1"/>
</dbReference>
<comment type="function">
    <text evidence="5">Methylates the class 1 translation termination release factors RF1/PrfA and RF2/PrfB on the glutamine residue of the universally conserved GGQ motif.</text>
</comment>
<dbReference type="GO" id="GO:0032259">
    <property type="term" value="P:methylation"/>
    <property type="evidence" value="ECO:0007669"/>
    <property type="project" value="UniProtKB-KW"/>
</dbReference>
<feature type="binding site" evidence="5">
    <location>
        <position position="183"/>
    </location>
    <ligand>
        <name>S-adenosyl-L-methionine</name>
        <dbReference type="ChEBI" id="CHEBI:59789"/>
    </ligand>
</feature>
<dbReference type="PROSITE" id="PS00092">
    <property type="entry name" value="N6_MTASE"/>
    <property type="match status" value="1"/>
</dbReference>
<name>A0A451D4N2_9GAMM</name>
<evidence type="ECO:0000256" key="1">
    <source>
        <dbReference type="ARBA" id="ARBA00022603"/>
    </source>
</evidence>